<keyword evidence="2" id="KW-0812">Transmembrane</keyword>
<feature type="region of interest" description="Disordered" evidence="1">
    <location>
        <begin position="212"/>
        <end position="254"/>
    </location>
</feature>
<evidence type="ECO:0000313" key="3">
    <source>
        <dbReference type="EMBL" id="WUX36262.1"/>
    </source>
</evidence>
<evidence type="ECO:0008006" key="5">
    <source>
        <dbReference type="Google" id="ProtNLM"/>
    </source>
</evidence>
<evidence type="ECO:0000256" key="1">
    <source>
        <dbReference type="SAM" id="MobiDB-lite"/>
    </source>
</evidence>
<keyword evidence="4" id="KW-1185">Reference proteome</keyword>
<sequence>MTHPIAMSLPLGIDPVYAVATVGVLALVLTGWSIRRNRTRAGASRAGTPTVWVAALAALGCTAYSAETSWFFAADYLGMTDTVQRAAFFSTAELALFANALLARQNLRNQGAPGVPGALVWVLTGVQIIPAYAESGLVGGTVRAIVGPVMAAMLWHQAMGIELRLHKPDAFSQGLLATLGREVRERLLSRLGVATRNRDAAQITRERATERAGALASRLAKMPEKDRANRHGRRIERRLETALSRSGVGTDPGQRRALLEQLAARRHAAALASVALPSPWTQPSWDQGDHRGDRSPLAAAPGTRMPPEDHVSPRGTVPEAGPQIAASIGDRTAGDAGETGTAAESVGDGPHTVPHSTGYREHPDTETGTEPDGDRPHTVPLRRKPPQKGARNRPQTGKAKRRRNGPRLTVEEMVERVRPHVPALLERDGNESVTRPQLREILRALNLPGGRNERLTPVLQRLRDEAATTTTRSTAR</sequence>
<name>A0ABZ1ZF72_STRAQ</name>
<feature type="region of interest" description="Disordered" evidence="1">
    <location>
        <begin position="278"/>
        <end position="411"/>
    </location>
</feature>
<proteinExistence type="predicted"/>
<organism evidence="3 4">
    <name type="scientific">Streptomyces anulatus</name>
    <name type="common">Streptomyces chrysomallus</name>
    <dbReference type="NCBI Taxonomy" id="1892"/>
    <lineage>
        <taxon>Bacteria</taxon>
        <taxon>Bacillati</taxon>
        <taxon>Actinomycetota</taxon>
        <taxon>Actinomycetes</taxon>
        <taxon>Kitasatosporales</taxon>
        <taxon>Streptomycetaceae</taxon>
        <taxon>Streptomyces</taxon>
    </lineage>
</organism>
<keyword evidence="2" id="KW-0472">Membrane</keyword>
<protein>
    <recommendedName>
        <fullName evidence="5">DUF2637 domain-containing protein</fullName>
    </recommendedName>
</protein>
<reference evidence="3" key="1">
    <citation type="submission" date="2022-10" db="EMBL/GenBank/DDBJ databases">
        <title>The complete genomes of actinobacterial strains from the NBC collection.</title>
        <authorList>
            <person name="Joergensen T.S."/>
            <person name="Alvarez Arevalo M."/>
            <person name="Sterndorff E.B."/>
            <person name="Faurdal D."/>
            <person name="Vuksanovic O."/>
            <person name="Mourched A.-S."/>
            <person name="Charusanti P."/>
            <person name="Shaw S."/>
            <person name="Blin K."/>
            <person name="Weber T."/>
        </authorList>
    </citation>
    <scope>NUCLEOTIDE SEQUENCE</scope>
    <source>
        <strain evidence="3">NBC_01436</strain>
    </source>
</reference>
<evidence type="ECO:0000256" key="2">
    <source>
        <dbReference type="SAM" id="Phobius"/>
    </source>
</evidence>
<dbReference type="EMBL" id="CP109491">
    <property type="protein sequence ID" value="WUX36262.1"/>
    <property type="molecule type" value="Genomic_DNA"/>
</dbReference>
<keyword evidence="2" id="KW-1133">Transmembrane helix</keyword>
<evidence type="ECO:0000313" key="4">
    <source>
        <dbReference type="Proteomes" id="UP001431926"/>
    </source>
</evidence>
<gene>
    <name evidence="3" type="ORF">OG367_08440</name>
</gene>
<dbReference type="RefSeq" id="WP_329355411.1">
    <property type="nucleotide sequence ID" value="NZ_CP109490.1"/>
</dbReference>
<dbReference type="Proteomes" id="UP001431926">
    <property type="component" value="Chromosome"/>
</dbReference>
<feature type="transmembrane region" description="Helical" evidence="2">
    <location>
        <begin position="46"/>
        <end position="66"/>
    </location>
</feature>
<feature type="transmembrane region" description="Helical" evidence="2">
    <location>
        <begin position="16"/>
        <end position="34"/>
    </location>
</feature>
<accession>A0ABZ1ZF72</accession>
<feature type="compositionally biased region" description="Low complexity" evidence="1">
    <location>
        <begin position="329"/>
        <end position="344"/>
    </location>
</feature>